<accession>A0A4R2JJ17</accession>
<keyword evidence="3" id="KW-1185">Reference proteome</keyword>
<dbReference type="OrthoDB" id="3211108at2"/>
<evidence type="ECO:0000313" key="3">
    <source>
        <dbReference type="Proteomes" id="UP000295680"/>
    </source>
</evidence>
<dbReference type="Gene3D" id="1.10.3300.10">
    <property type="entry name" value="Jann2411-like domain"/>
    <property type="match status" value="1"/>
</dbReference>
<reference evidence="2 3" key="1">
    <citation type="submission" date="2019-03" db="EMBL/GenBank/DDBJ databases">
        <title>Genomic Encyclopedia of Type Strains, Phase IV (KMG-IV): sequencing the most valuable type-strain genomes for metagenomic binning, comparative biology and taxonomic classification.</title>
        <authorList>
            <person name="Goeker M."/>
        </authorList>
    </citation>
    <scope>NUCLEOTIDE SEQUENCE [LARGE SCALE GENOMIC DNA]</scope>
    <source>
        <strain evidence="2 3">DSM 45934</strain>
    </source>
</reference>
<dbReference type="PANTHER" id="PTHR35525">
    <property type="entry name" value="BLL6575 PROTEIN"/>
    <property type="match status" value="1"/>
</dbReference>
<protein>
    <submittedName>
        <fullName evidence="2">Putative RNA-binding Zn ribbon-like protein</fullName>
    </submittedName>
</protein>
<dbReference type="RefSeq" id="WP_132118146.1">
    <property type="nucleotide sequence ID" value="NZ_SLWS01000004.1"/>
</dbReference>
<dbReference type="Pfam" id="PF11706">
    <property type="entry name" value="zf-CGNR"/>
    <property type="match status" value="1"/>
</dbReference>
<proteinExistence type="predicted"/>
<dbReference type="InterPro" id="IPR021005">
    <property type="entry name" value="Znf_CGNR"/>
</dbReference>
<dbReference type="InterPro" id="IPR023286">
    <property type="entry name" value="ABATE_dom_sf"/>
</dbReference>
<dbReference type="Proteomes" id="UP000295680">
    <property type="component" value="Unassembled WGS sequence"/>
</dbReference>
<name>A0A4R2JJ17_9PSEU</name>
<evidence type="ECO:0000313" key="2">
    <source>
        <dbReference type="EMBL" id="TCO59901.1"/>
    </source>
</evidence>
<dbReference type="AlphaFoldDB" id="A0A4R2JJ17"/>
<evidence type="ECO:0000259" key="1">
    <source>
        <dbReference type="Pfam" id="PF11706"/>
    </source>
</evidence>
<sequence>MSDWVFDGGRPCLDLVNTFRDRALGGRELLTGPAALADWFVAAGLLTTRPRVTAAQLAAALDLRTAVDDVLLGHRPSVAGVRLVNQVAQAVPLPVPQLRSNEGGRLRVVAARKDVPSVLTLLAVDAIELAATETTVRECAADDCGLRFADTSPKGNRQWCSMARCGNRMKARAHYARRQQPR</sequence>
<dbReference type="EMBL" id="SLWS01000004">
    <property type="protein sequence ID" value="TCO59901.1"/>
    <property type="molecule type" value="Genomic_DNA"/>
</dbReference>
<comment type="caution">
    <text evidence="2">The sequence shown here is derived from an EMBL/GenBank/DDBJ whole genome shotgun (WGS) entry which is preliminary data.</text>
</comment>
<dbReference type="SUPFAM" id="SSF160904">
    <property type="entry name" value="Jann2411-like"/>
    <property type="match status" value="1"/>
</dbReference>
<dbReference type="InterPro" id="IPR010852">
    <property type="entry name" value="ABATE"/>
</dbReference>
<dbReference type="Pfam" id="PF07336">
    <property type="entry name" value="ABATE"/>
    <property type="match status" value="1"/>
</dbReference>
<organism evidence="2 3">
    <name type="scientific">Actinocrispum wychmicini</name>
    <dbReference type="NCBI Taxonomy" id="1213861"/>
    <lineage>
        <taxon>Bacteria</taxon>
        <taxon>Bacillati</taxon>
        <taxon>Actinomycetota</taxon>
        <taxon>Actinomycetes</taxon>
        <taxon>Pseudonocardiales</taxon>
        <taxon>Pseudonocardiaceae</taxon>
        <taxon>Actinocrispum</taxon>
    </lineage>
</organism>
<gene>
    <name evidence="2" type="ORF">EV192_104744</name>
</gene>
<feature type="domain" description="Zinc finger CGNR" evidence="1">
    <location>
        <begin position="136"/>
        <end position="178"/>
    </location>
</feature>
<dbReference type="PANTHER" id="PTHR35525:SF3">
    <property type="entry name" value="BLL6575 PROTEIN"/>
    <property type="match status" value="1"/>
</dbReference>